<keyword evidence="1" id="KW-1133">Transmembrane helix</keyword>
<proteinExistence type="predicted"/>
<dbReference type="EMBL" id="CP095074">
    <property type="protein sequence ID" value="UOQ92890.1"/>
    <property type="molecule type" value="Genomic_DNA"/>
</dbReference>
<keyword evidence="1" id="KW-0812">Transmembrane</keyword>
<dbReference type="Proteomes" id="UP000831880">
    <property type="component" value="Chromosome"/>
</dbReference>
<evidence type="ECO:0000256" key="1">
    <source>
        <dbReference type="SAM" id="Phobius"/>
    </source>
</evidence>
<reference evidence="4 5" key="1">
    <citation type="submission" date="2022-04" db="EMBL/GenBank/DDBJ databases">
        <title>Halobacillus sp. isolated from saltern.</title>
        <authorList>
            <person name="Won M."/>
            <person name="Lee C.-M."/>
            <person name="Woen H.-Y."/>
            <person name="Kwon S.-W."/>
        </authorList>
    </citation>
    <scope>NUCLEOTIDE SEQUENCE [LARGE SCALE GENOMIC DNA]</scope>
    <source>
        <strain evidence="4 5">SSTM10-2</strain>
    </source>
</reference>
<dbReference type="Pfam" id="PF13791">
    <property type="entry name" value="Sigma_reg_C"/>
    <property type="match status" value="1"/>
</dbReference>
<accession>A0ABY4GXI1</accession>
<organism evidence="4 5">
    <name type="scientific">Halobacillus shinanisalinarum</name>
    <dbReference type="NCBI Taxonomy" id="2932258"/>
    <lineage>
        <taxon>Bacteria</taxon>
        <taxon>Bacillati</taxon>
        <taxon>Bacillota</taxon>
        <taxon>Bacilli</taxon>
        <taxon>Bacillales</taxon>
        <taxon>Bacillaceae</taxon>
        <taxon>Halobacillus</taxon>
    </lineage>
</organism>
<dbReference type="Pfam" id="PF13800">
    <property type="entry name" value="Sigma_reg_N"/>
    <property type="match status" value="1"/>
</dbReference>
<evidence type="ECO:0000313" key="4">
    <source>
        <dbReference type="EMBL" id="UOQ92890.1"/>
    </source>
</evidence>
<feature type="transmembrane region" description="Helical" evidence="1">
    <location>
        <begin position="40"/>
        <end position="63"/>
    </location>
</feature>
<feature type="domain" description="Sigma factor regulator N-terminal" evidence="3">
    <location>
        <begin position="26"/>
        <end position="114"/>
    </location>
</feature>
<gene>
    <name evidence="4" type="ORF">MUO14_21200</name>
</gene>
<dbReference type="InterPro" id="IPR029101">
    <property type="entry name" value="Sigma_reg_N"/>
</dbReference>
<name>A0ABY4GXI1_9BACI</name>
<evidence type="ECO:0000259" key="3">
    <source>
        <dbReference type="Pfam" id="PF13800"/>
    </source>
</evidence>
<keyword evidence="5" id="KW-1185">Reference proteome</keyword>
<sequence length="334" mass="38048">MSDHDKNRETEANKEELDFVSSPSLQKAVKKAKWKQTIKFFVIGSLSTIIILYALFCGGQYLLQKRIGDHDKVLFSHINGANVFLNGGRYVYGFMNLSVVKHSTVKKHIGDREIIWNRKEIEIPIFGQKGVVNSGRFTEVISFSERFNRRVHYNNFNGEREVDFYYPQLEYDYLPNELEIATSLDENTLAEVALSFDQPYTLKELEDKMGSEHVNWIWVLTTTEKEFEKLSEPDQHYRPYTTLDGPSADGFQVHGDLTSGAKRFLEIVQRLSEEGSYQSAAKEIANGINQESFPNSDDIRVTGAVVSGTPEELEGFQDLEIVRASTIGATTDLY</sequence>
<keyword evidence="1" id="KW-0472">Membrane</keyword>
<dbReference type="InterPro" id="IPR025672">
    <property type="entry name" value="Sigma_reg_C_dom"/>
</dbReference>
<evidence type="ECO:0000259" key="2">
    <source>
        <dbReference type="Pfam" id="PF13791"/>
    </source>
</evidence>
<dbReference type="RefSeq" id="WP_244752494.1">
    <property type="nucleotide sequence ID" value="NZ_CP095074.1"/>
</dbReference>
<feature type="domain" description="Sigma factor regulator C-terminal" evidence="2">
    <location>
        <begin position="183"/>
        <end position="328"/>
    </location>
</feature>
<protein>
    <submittedName>
        <fullName evidence="4">Anti-sigma factor</fullName>
    </submittedName>
</protein>
<evidence type="ECO:0000313" key="5">
    <source>
        <dbReference type="Proteomes" id="UP000831880"/>
    </source>
</evidence>